<keyword evidence="7" id="KW-1185">Reference proteome</keyword>
<dbReference type="Pfam" id="PF13302">
    <property type="entry name" value="Acetyltransf_3"/>
    <property type="match status" value="1"/>
</dbReference>
<organism evidence="6 7">
    <name type="scientific">Microdochium bolleyi</name>
    <dbReference type="NCBI Taxonomy" id="196109"/>
    <lineage>
        <taxon>Eukaryota</taxon>
        <taxon>Fungi</taxon>
        <taxon>Dikarya</taxon>
        <taxon>Ascomycota</taxon>
        <taxon>Pezizomycotina</taxon>
        <taxon>Sordariomycetes</taxon>
        <taxon>Xylariomycetidae</taxon>
        <taxon>Xylariales</taxon>
        <taxon>Microdochiaceae</taxon>
        <taxon>Microdochium</taxon>
    </lineage>
</organism>
<comment type="similarity">
    <text evidence="3">Belongs to the acetyltransferase family. RimJ subfamily.</text>
</comment>
<evidence type="ECO:0000313" key="6">
    <source>
        <dbReference type="EMBL" id="KXJ91992.1"/>
    </source>
</evidence>
<accession>A0A136J497</accession>
<evidence type="ECO:0000256" key="4">
    <source>
        <dbReference type="SAM" id="MobiDB-lite"/>
    </source>
</evidence>
<dbReference type="AlphaFoldDB" id="A0A136J497"/>
<evidence type="ECO:0000256" key="2">
    <source>
        <dbReference type="ARBA" id="ARBA00023315"/>
    </source>
</evidence>
<sequence length="272" mass="29240">MADSTPPPQQQPAWLTGPSPAPIISTPNFHIRAYTLRDAPALAAAGDSPEIAHRVGDRFPSPYRVADAEFFITKFGRPDPENGVRDHSFGIFRYAKTSTGGGGGDGGGDGQEQGEEQVIGGIGLIPQAAEARHTCDIGYWLAKPVWGKGLATEVVREFVSWAFAAHGLDQLVRIQARHHGGNERSGRVLEKNGFVREGVLRKAWACRDDGDVTRAAEAAAAAASAATKDGTEQQQQATTPPKQYVLDLVIYGLLREDFEELERSRKATVAPA</sequence>
<dbReference type="InParanoid" id="A0A136J497"/>
<protein>
    <submittedName>
        <fullName evidence="6">Acyl-CoA N-acyltransferase</fullName>
    </submittedName>
</protein>
<dbReference type="InterPro" id="IPR016181">
    <property type="entry name" value="Acyl_CoA_acyltransferase"/>
</dbReference>
<proteinExistence type="inferred from homology"/>
<keyword evidence="2 6" id="KW-0012">Acyltransferase</keyword>
<dbReference type="EMBL" id="KQ964249">
    <property type="protein sequence ID" value="KXJ91992.1"/>
    <property type="molecule type" value="Genomic_DNA"/>
</dbReference>
<dbReference type="InterPro" id="IPR051531">
    <property type="entry name" value="N-acetyltransferase"/>
</dbReference>
<keyword evidence="1 6" id="KW-0808">Transferase</keyword>
<dbReference type="SUPFAM" id="SSF55729">
    <property type="entry name" value="Acyl-CoA N-acyltransferases (Nat)"/>
    <property type="match status" value="1"/>
</dbReference>
<gene>
    <name evidence="6" type="ORF">Micbo1qcDRAFT_162065</name>
</gene>
<dbReference type="OrthoDB" id="630895at2759"/>
<dbReference type="PANTHER" id="PTHR43792:SF8">
    <property type="entry name" value="[RIBOSOMAL PROTEIN US5]-ALANINE N-ACETYLTRANSFERASE"/>
    <property type="match status" value="1"/>
</dbReference>
<dbReference type="PROSITE" id="PS51186">
    <property type="entry name" value="GNAT"/>
    <property type="match status" value="1"/>
</dbReference>
<feature type="domain" description="N-acetyltransferase" evidence="5">
    <location>
        <begin position="34"/>
        <end position="213"/>
    </location>
</feature>
<dbReference type="STRING" id="196109.A0A136J497"/>
<evidence type="ECO:0000256" key="3">
    <source>
        <dbReference type="ARBA" id="ARBA00038502"/>
    </source>
</evidence>
<evidence type="ECO:0000259" key="5">
    <source>
        <dbReference type="PROSITE" id="PS51186"/>
    </source>
</evidence>
<dbReference type="InterPro" id="IPR000182">
    <property type="entry name" value="GNAT_dom"/>
</dbReference>
<reference evidence="7" key="1">
    <citation type="submission" date="2016-02" db="EMBL/GenBank/DDBJ databases">
        <title>Draft genome sequence of Microdochium bolleyi, a fungal endophyte of beachgrass.</title>
        <authorList>
            <consortium name="DOE Joint Genome Institute"/>
            <person name="David A.S."/>
            <person name="May G."/>
            <person name="Haridas S."/>
            <person name="Lim J."/>
            <person name="Wang M."/>
            <person name="Labutti K."/>
            <person name="Lipzen A."/>
            <person name="Barry K."/>
            <person name="Grigoriev I.V."/>
        </authorList>
    </citation>
    <scope>NUCLEOTIDE SEQUENCE [LARGE SCALE GENOMIC DNA]</scope>
    <source>
        <strain evidence="7">J235TASD1</strain>
    </source>
</reference>
<feature type="region of interest" description="Disordered" evidence="4">
    <location>
        <begin position="1"/>
        <end position="21"/>
    </location>
</feature>
<dbReference type="PANTHER" id="PTHR43792">
    <property type="entry name" value="GNAT FAMILY, PUTATIVE (AFU_ORTHOLOGUE AFUA_3G00765)-RELATED-RELATED"/>
    <property type="match status" value="1"/>
</dbReference>
<feature type="compositionally biased region" description="Pro residues" evidence="4">
    <location>
        <begin position="1"/>
        <end position="10"/>
    </location>
</feature>
<dbReference type="GO" id="GO:0016747">
    <property type="term" value="F:acyltransferase activity, transferring groups other than amino-acyl groups"/>
    <property type="evidence" value="ECO:0007669"/>
    <property type="project" value="InterPro"/>
</dbReference>
<dbReference type="Proteomes" id="UP000070501">
    <property type="component" value="Unassembled WGS sequence"/>
</dbReference>
<name>A0A136J497_9PEZI</name>
<dbReference type="Gene3D" id="3.40.630.30">
    <property type="match status" value="1"/>
</dbReference>
<evidence type="ECO:0000313" key="7">
    <source>
        <dbReference type="Proteomes" id="UP000070501"/>
    </source>
</evidence>
<evidence type="ECO:0000256" key="1">
    <source>
        <dbReference type="ARBA" id="ARBA00022679"/>
    </source>
</evidence>